<evidence type="ECO:0000313" key="3">
    <source>
        <dbReference type="EMBL" id="RFS43536.1"/>
    </source>
</evidence>
<feature type="domain" description="F5/8 type C" evidence="2">
    <location>
        <begin position="504"/>
        <end position="644"/>
    </location>
</feature>
<accession>A0A372FSH7</accession>
<feature type="region of interest" description="Disordered" evidence="1">
    <location>
        <begin position="181"/>
        <end position="221"/>
    </location>
</feature>
<evidence type="ECO:0000313" key="4">
    <source>
        <dbReference type="Proteomes" id="UP000262621"/>
    </source>
</evidence>
<feature type="region of interest" description="Disordered" evidence="1">
    <location>
        <begin position="49"/>
        <end position="73"/>
    </location>
</feature>
<dbReference type="RefSeq" id="WP_117230850.1">
    <property type="nucleotide sequence ID" value="NZ_CP061725.1"/>
</dbReference>
<proteinExistence type="predicted"/>
<dbReference type="AlphaFoldDB" id="A0A372FSH7"/>
<dbReference type="Gene3D" id="2.60.120.260">
    <property type="entry name" value="Galactose-binding domain-like"/>
    <property type="match status" value="2"/>
</dbReference>
<dbReference type="PANTHER" id="PTHR43662">
    <property type="match status" value="1"/>
</dbReference>
<dbReference type="PROSITE" id="PS50022">
    <property type="entry name" value="FA58C_3"/>
    <property type="match status" value="2"/>
</dbReference>
<dbReference type="OrthoDB" id="581239at2"/>
<organism evidence="3 4">
    <name type="scientific">Micromonospora craniellae</name>
    <dbReference type="NCBI Taxonomy" id="2294034"/>
    <lineage>
        <taxon>Bacteria</taxon>
        <taxon>Bacillati</taxon>
        <taxon>Actinomycetota</taxon>
        <taxon>Actinomycetes</taxon>
        <taxon>Micromonosporales</taxon>
        <taxon>Micromonosporaceae</taxon>
        <taxon>Micromonospora</taxon>
    </lineage>
</organism>
<reference evidence="3 4" key="1">
    <citation type="submission" date="2018-08" db="EMBL/GenBank/DDBJ databases">
        <title>Verrucosispora craniellae sp. nov., isolated from a marine sponge in the South China Sea.</title>
        <authorList>
            <person name="Li L."/>
            <person name="Lin H.W."/>
        </authorList>
    </citation>
    <scope>NUCLEOTIDE SEQUENCE [LARGE SCALE GENOMIC DNA]</scope>
    <source>
        <strain evidence="3 4">LHW63014</strain>
    </source>
</reference>
<dbReference type="Proteomes" id="UP000262621">
    <property type="component" value="Unassembled WGS sequence"/>
</dbReference>
<dbReference type="Pfam" id="PF00754">
    <property type="entry name" value="F5_F8_type_C"/>
    <property type="match status" value="2"/>
</dbReference>
<keyword evidence="4" id="KW-1185">Reference proteome</keyword>
<dbReference type="Pfam" id="PF09362">
    <property type="entry name" value="DUF1996"/>
    <property type="match status" value="1"/>
</dbReference>
<protein>
    <submittedName>
        <fullName evidence="3">DUF1996 domain-containing protein</fullName>
    </submittedName>
</protein>
<gene>
    <name evidence="3" type="ORF">D0Q02_27290</name>
</gene>
<sequence>MPTRDLPASGPRRRPRWRYWMVAVTLAVTAALTSWTAMGPLRLAAGAETPLSQGKPATASSSEGDRWSAERAVDGDTRSRWSSTFTDPQWLGVNLGAPARIDSVVLQWESAYATEFEIQVSPDGLAWTSIYRTSTGAGGTQRLDVSGEGQYVRMYGTKRATGYGYSLWEFQVFGALTDASATPGAPQTSGAASGTPSASSTPGPSSPSQSHPAGHGTVAPSPADYVLAERPVTGVTPSTANPPRRDHREFQANCAVSHRLEDDPIVFFNRPGASHDHTFMGNTTTNAASTMESLPRGGTTCRVPGDKSGYWMPTLLNGNTPVVPRGPQVIYYKSGVRDYTSVRPFPPGLRFLVGSPMTTAAQFESSPAYQKGWECGNSYDNVDFPANCPAGSQLNVRMQAPSCWDGRHLDTPDHVSHIVYPVNGACPTSHPVAVPMIEFKMAWPVSGDMSQVRLSSGRGYSFHYDFYNVWDTPTLAALVKHCINAGRQCDSRGFDQFEPGAGAALDEQYQVPGSRTVLDRTGWTATASGGGAGTPARMFDGDTGTRWTSGAPMANGQSFTVDMRSVRTVSGLSLLSTGDDHARGYQVLLSTDGRNWTGPVASGKGFTNQTLVDFEARDARYVRVVQTGSASNWWSVAEFTVFSG</sequence>
<dbReference type="InterPro" id="IPR008979">
    <property type="entry name" value="Galactose-bd-like_sf"/>
</dbReference>
<dbReference type="SMART" id="SM00231">
    <property type="entry name" value="FA58C"/>
    <property type="match status" value="1"/>
</dbReference>
<evidence type="ECO:0000256" key="1">
    <source>
        <dbReference type="SAM" id="MobiDB-lite"/>
    </source>
</evidence>
<dbReference type="InterPro" id="IPR018535">
    <property type="entry name" value="DUF1996"/>
</dbReference>
<dbReference type="PANTHER" id="PTHR43662:SF3">
    <property type="entry name" value="DOMAIN PROTEIN, PUTATIVE (AFU_ORTHOLOGUE AFUA_6G11970)-RELATED"/>
    <property type="match status" value="1"/>
</dbReference>
<feature type="compositionally biased region" description="Basic and acidic residues" evidence="1">
    <location>
        <begin position="63"/>
        <end position="73"/>
    </location>
</feature>
<dbReference type="InterPro" id="IPR000421">
    <property type="entry name" value="FA58C"/>
</dbReference>
<dbReference type="EMBL" id="QVFU01000055">
    <property type="protein sequence ID" value="RFS43536.1"/>
    <property type="molecule type" value="Genomic_DNA"/>
</dbReference>
<name>A0A372FSH7_9ACTN</name>
<evidence type="ECO:0000259" key="2">
    <source>
        <dbReference type="PROSITE" id="PS50022"/>
    </source>
</evidence>
<comment type="caution">
    <text evidence="3">The sequence shown here is derived from an EMBL/GenBank/DDBJ whole genome shotgun (WGS) entry which is preliminary data.</text>
</comment>
<feature type="compositionally biased region" description="Low complexity" evidence="1">
    <location>
        <begin position="187"/>
        <end position="216"/>
    </location>
</feature>
<feature type="domain" description="F5/8 type C" evidence="2">
    <location>
        <begin position="36"/>
        <end position="175"/>
    </location>
</feature>
<dbReference type="SUPFAM" id="SSF49785">
    <property type="entry name" value="Galactose-binding domain-like"/>
    <property type="match status" value="2"/>
</dbReference>